<protein>
    <submittedName>
        <fullName evidence="2">Uncharacterized protein</fullName>
    </submittedName>
</protein>
<dbReference type="EMBL" id="PGXC01000004">
    <property type="protein sequence ID" value="PKK90871.1"/>
    <property type="molecule type" value="Genomic_DNA"/>
</dbReference>
<accession>A0A2N1PR93</accession>
<dbReference type="Proteomes" id="UP000233256">
    <property type="component" value="Unassembled WGS sequence"/>
</dbReference>
<proteinExistence type="predicted"/>
<dbReference type="PANTHER" id="PTHR33794">
    <property type="entry name" value="BACILLOLYSIN"/>
    <property type="match status" value="1"/>
</dbReference>
<dbReference type="SUPFAM" id="SSF55486">
    <property type="entry name" value="Metalloproteases ('zincins'), catalytic domain"/>
    <property type="match status" value="1"/>
</dbReference>
<dbReference type="GO" id="GO:0004222">
    <property type="term" value="F:metalloendopeptidase activity"/>
    <property type="evidence" value="ECO:0007669"/>
    <property type="project" value="InterPro"/>
</dbReference>
<dbReference type="GO" id="GO:0008270">
    <property type="term" value="F:zinc ion binding"/>
    <property type="evidence" value="ECO:0007669"/>
    <property type="project" value="InterPro"/>
</dbReference>
<dbReference type="AlphaFoldDB" id="A0A2N1PR93"/>
<dbReference type="InterPro" id="IPR023612">
    <property type="entry name" value="Peptidase_M4"/>
</dbReference>
<evidence type="ECO:0000313" key="2">
    <source>
        <dbReference type="EMBL" id="PKK90871.1"/>
    </source>
</evidence>
<sequence length="538" mass="59926">MEELMKKKILAVITGVVIAGTTMFPAIGFAPTDEQLAAMNLDAPVQEIGLSDNYSVHWNQDLFLDFEDKRSAEEIATSFLRENSSILNLDADLNGLRVERVLDSGSSRHVDFQQYSDNMAVEGALIRVSIAADGRVQLVKGFSVPATDLSNGATLLDAAGITEKEAIQIAKKHIGLEVIRHARIIIKKIKYSIGAIFIPCYKVKIMAQKPLGDFTVLVNSLTGEVVNSINDMVYFEGNGKAYPNHPLAGDVKTVKLANLKDKTKLSGKFINIINDDTTGASSTDGSFNFKPEDTHFDEVGMYYYMNVIHDYFSKMGFKELDKPLNATVHYGDNYDNAYFSPWGQEFCFGDGNRLNNLAREESVAYHEYTHAVTSAITNLAYKAESGAMNEGWSDYFACTQDNDPKLGEWVMAKMNRPWMRNLDEFKKYPDDVQGEVHADGKIWGSVLWSVRKALGKEVADAVIHKGRYYINDYNAKFADGVEGVLEADEALYNGAHKEEILKVFAKHGIKPRNTMDKEALLNKAFNENNEAAKKALTH</sequence>
<dbReference type="InterPro" id="IPR027268">
    <property type="entry name" value="Peptidase_M4/M1_CTD_sf"/>
</dbReference>
<evidence type="ECO:0000256" key="1">
    <source>
        <dbReference type="PIRSR" id="PIRSR623612-1"/>
    </source>
</evidence>
<dbReference type="GO" id="GO:0005615">
    <property type="term" value="C:extracellular space"/>
    <property type="evidence" value="ECO:0007669"/>
    <property type="project" value="InterPro"/>
</dbReference>
<gene>
    <name evidence="2" type="ORF">CVV64_08305</name>
</gene>
<name>A0A2N1PR93_9BACT</name>
<dbReference type="PANTHER" id="PTHR33794:SF1">
    <property type="entry name" value="BACILLOLYSIN"/>
    <property type="match status" value="1"/>
</dbReference>
<dbReference type="InterPro" id="IPR001842">
    <property type="entry name" value="Peptidase_M36"/>
</dbReference>
<feature type="active site" evidence="1">
    <location>
        <position position="367"/>
    </location>
</feature>
<dbReference type="Pfam" id="PF02128">
    <property type="entry name" value="Peptidase_M36"/>
    <property type="match status" value="1"/>
</dbReference>
<dbReference type="Gene3D" id="1.10.390.10">
    <property type="entry name" value="Neutral Protease Domain 2"/>
    <property type="match status" value="1"/>
</dbReference>
<reference evidence="2 3" key="1">
    <citation type="journal article" date="2017" name="ISME J.">
        <title>Potential for microbial H2 and metal transformations associated with novel bacteria and archaea in deep terrestrial subsurface sediments.</title>
        <authorList>
            <person name="Hernsdorf A.W."/>
            <person name="Amano Y."/>
            <person name="Miyakawa K."/>
            <person name="Ise K."/>
            <person name="Suzuki Y."/>
            <person name="Anantharaman K."/>
            <person name="Probst A."/>
            <person name="Burstein D."/>
            <person name="Thomas B.C."/>
            <person name="Banfield J.F."/>
        </authorList>
    </citation>
    <scope>NUCLEOTIDE SEQUENCE [LARGE SCALE GENOMIC DNA]</scope>
    <source>
        <strain evidence="2">HGW-Wallbacteria-1</strain>
    </source>
</reference>
<evidence type="ECO:0000313" key="3">
    <source>
        <dbReference type="Proteomes" id="UP000233256"/>
    </source>
</evidence>
<dbReference type="PRINTS" id="PR00730">
    <property type="entry name" value="THERMOLYSIN"/>
</dbReference>
<organism evidence="2 3">
    <name type="scientific">Candidatus Wallbacteria bacterium HGW-Wallbacteria-1</name>
    <dbReference type="NCBI Taxonomy" id="2013854"/>
    <lineage>
        <taxon>Bacteria</taxon>
        <taxon>Candidatus Walliibacteriota</taxon>
    </lineage>
</organism>
<dbReference type="Gene3D" id="3.10.170.10">
    <property type="match status" value="1"/>
</dbReference>
<feature type="active site" description="Proton donor" evidence="1">
    <location>
        <position position="437"/>
    </location>
</feature>
<comment type="caution">
    <text evidence="2">The sequence shown here is derived from an EMBL/GenBank/DDBJ whole genome shotgun (WGS) entry which is preliminary data.</text>
</comment>
<dbReference type="GO" id="GO:0006508">
    <property type="term" value="P:proteolysis"/>
    <property type="evidence" value="ECO:0007669"/>
    <property type="project" value="InterPro"/>
</dbReference>
<dbReference type="InterPro" id="IPR050728">
    <property type="entry name" value="Zinc_Metalloprotease_M4"/>
</dbReference>